<sequence length="31" mass="3848">MIRKRNIGYLMKPPLYMELGTYCKNRFCIMY</sequence>
<comment type="caution">
    <text evidence="1">The sequence shown here is derived from an EMBL/GenBank/DDBJ whole genome shotgun (WGS) entry which is preliminary data.</text>
</comment>
<evidence type="ECO:0000313" key="2">
    <source>
        <dbReference type="Proteomes" id="UP000185713"/>
    </source>
</evidence>
<dbReference type="AlphaFoldDB" id="A0A1L9C401"/>
<evidence type="ECO:0000313" key="1">
    <source>
        <dbReference type="EMBL" id="OJH49274.1"/>
    </source>
</evidence>
<reference evidence="1 2" key="1">
    <citation type="submission" date="2014-12" db="EMBL/GenBank/DDBJ databases">
        <title>The genome sequence of Methanohalophilus portucalensis strain FDF1.</title>
        <authorList>
            <person name="Lai M.-C."/>
            <person name="Lai S.-J."/>
        </authorList>
    </citation>
    <scope>NUCLEOTIDE SEQUENCE [LARGE SCALE GENOMIC DNA]</scope>
    <source>
        <strain evidence="1 2">FDF-1</strain>
    </source>
</reference>
<gene>
    <name evidence="1" type="ORF">MPF_1141</name>
</gene>
<accession>A0A1L9C401</accession>
<protein>
    <submittedName>
        <fullName evidence="1">Uncharacterized protein</fullName>
    </submittedName>
</protein>
<dbReference type="Proteomes" id="UP000185713">
    <property type="component" value="Unassembled WGS sequence"/>
</dbReference>
<proteinExistence type="predicted"/>
<name>A0A1L9C401_9EURY</name>
<dbReference type="EMBL" id="JWTK01000003">
    <property type="protein sequence ID" value="OJH49274.1"/>
    <property type="molecule type" value="Genomic_DNA"/>
</dbReference>
<organism evidence="1 2">
    <name type="scientific">Methanohalophilus portucalensis FDF-1</name>
    <dbReference type="NCBI Taxonomy" id="523843"/>
    <lineage>
        <taxon>Archaea</taxon>
        <taxon>Methanobacteriati</taxon>
        <taxon>Methanobacteriota</taxon>
        <taxon>Stenosarchaea group</taxon>
        <taxon>Methanomicrobia</taxon>
        <taxon>Methanosarcinales</taxon>
        <taxon>Methanosarcinaceae</taxon>
        <taxon>Methanohalophilus</taxon>
    </lineage>
</organism>